<gene>
    <name evidence="1" type="ORF">EHQ58_11380</name>
</gene>
<evidence type="ECO:0000313" key="2">
    <source>
        <dbReference type="Proteomes" id="UP000297693"/>
    </source>
</evidence>
<organism evidence="1 2">
    <name type="scientific">Leptospira ognonensis</name>
    <dbReference type="NCBI Taxonomy" id="2484945"/>
    <lineage>
        <taxon>Bacteria</taxon>
        <taxon>Pseudomonadati</taxon>
        <taxon>Spirochaetota</taxon>
        <taxon>Spirochaetia</taxon>
        <taxon>Leptospirales</taxon>
        <taxon>Leptospiraceae</taxon>
        <taxon>Leptospira</taxon>
    </lineage>
</organism>
<dbReference type="RefSeq" id="WP_135624011.1">
    <property type="nucleotide sequence ID" value="NZ_RQGD01000034.1"/>
</dbReference>
<name>A0A4R9K002_9LEPT</name>
<dbReference type="EMBL" id="RQGD01000034">
    <property type="protein sequence ID" value="TGL57992.1"/>
    <property type="molecule type" value="Genomic_DNA"/>
</dbReference>
<keyword evidence="2" id="KW-1185">Reference proteome</keyword>
<dbReference type="AlphaFoldDB" id="A0A4R9K002"/>
<accession>A0A4R9K002</accession>
<reference evidence="1" key="1">
    <citation type="journal article" date="2019" name="PLoS Negl. Trop. Dis.">
        <title>Revisiting the worldwide diversity of Leptospira species in the environment.</title>
        <authorList>
            <person name="Vincent A.T."/>
            <person name="Schiettekatte O."/>
            <person name="Bourhy P."/>
            <person name="Veyrier F.J."/>
            <person name="Picardeau M."/>
        </authorList>
    </citation>
    <scope>NUCLEOTIDE SEQUENCE [LARGE SCALE GENOMIC DNA]</scope>
    <source>
        <strain evidence="1">201702476</strain>
    </source>
</reference>
<protein>
    <submittedName>
        <fullName evidence="1">Uncharacterized protein</fullName>
    </submittedName>
</protein>
<sequence length="70" mass="8184">MTDSIIQSCKQVSKNLLEIKYFAEKKNTSRTSVYRALHDRKLNEVLIGKNSRFIIMDDQAKKWKPGRQPS</sequence>
<proteinExistence type="predicted"/>
<dbReference type="OrthoDB" id="335610at2"/>
<dbReference type="Proteomes" id="UP000297693">
    <property type="component" value="Unassembled WGS sequence"/>
</dbReference>
<comment type="caution">
    <text evidence="1">The sequence shown here is derived from an EMBL/GenBank/DDBJ whole genome shotgun (WGS) entry which is preliminary data.</text>
</comment>
<evidence type="ECO:0000313" key="1">
    <source>
        <dbReference type="EMBL" id="TGL57992.1"/>
    </source>
</evidence>